<dbReference type="AlphaFoldDB" id="A0A3Q7G468"/>
<organism evidence="1">
    <name type="scientific">Solanum lycopersicum</name>
    <name type="common">Tomato</name>
    <name type="synonym">Lycopersicon esculentum</name>
    <dbReference type="NCBI Taxonomy" id="4081"/>
    <lineage>
        <taxon>Eukaryota</taxon>
        <taxon>Viridiplantae</taxon>
        <taxon>Streptophyta</taxon>
        <taxon>Embryophyta</taxon>
        <taxon>Tracheophyta</taxon>
        <taxon>Spermatophyta</taxon>
        <taxon>Magnoliopsida</taxon>
        <taxon>eudicotyledons</taxon>
        <taxon>Gunneridae</taxon>
        <taxon>Pentapetalae</taxon>
        <taxon>asterids</taxon>
        <taxon>lamiids</taxon>
        <taxon>Solanales</taxon>
        <taxon>Solanaceae</taxon>
        <taxon>Solanoideae</taxon>
        <taxon>Solaneae</taxon>
        <taxon>Solanum</taxon>
        <taxon>Solanum subgen. Lycopersicon</taxon>
    </lineage>
</organism>
<reference evidence="1" key="2">
    <citation type="submission" date="2019-01" db="UniProtKB">
        <authorList>
            <consortium name="EnsemblPlants"/>
        </authorList>
    </citation>
    <scope>IDENTIFICATION</scope>
    <source>
        <strain evidence="1">cv. Heinz 1706</strain>
    </source>
</reference>
<name>A0A3Q7G468_SOLLC</name>
<accession>A0A3Q7G468</accession>
<keyword evidence="2" id="KW-1185">Reference proteome</keyword>
<protein>
    <submittedName>
        <fullName evidence="1">Uncharacterized protein</fullName>
    </submittedName>
</protein>
<evidence type="ECO:0000313" key="1">
    <source>
        <dbReference type="EnsemblPlants" id="Solyc04g050245.1.1"/>
    </source>
</evidence>
<dbReference type="EnsemblPlants" id="Solyc04g050245.1.1">
    <property type="protein sequence ID" value="Solyc04g050245.1.1"/>
    <property type="gene ID" value="Solyc04g050245.1"/>
</dbReference>
<reference evidence="1" key="1">
    <citation type="journal article" date="2012" name="Nature">
        <title>The tomato genome sequence provides insights into fleshy fruit evolution.</title>
        <authorList>
            <consortium name="Tomato Genome Consortium"/>
        </authorList>
    </citation>
    <scope>NUCLEOTIDE SEQUENCE [LARGE SCALE GENOMIC DNA]</scope>
    <source>
        <strain evidence="1">cv. Heinz 1706</strain>
    </source>
</reference>
<proteinExistence type="predicted"/>
<sequence length="99" mass="10822">MFSFGSRYYCSRVVILTTTIKHQHLCGSAALQSMVAGGVAVVQVCSICKAWMLVATAGGGWKLCNIVSRPYKPPEFEIMFGERVSKLVETGTRESIAIF</sequence>
<evidence type="ECO:0000313" key="2">
    <source>
        <dbReference type="Proteomes" id="UP000004994"/>
    </source>
</evidence>
<dbReference type="InParanoid" id="A0A3Q7G468"/>
<dbReference type="Proteomes" id="UP000004994">
    <property type="component" value="Chromosome 4"/>
</dbReference>
<dbReference type="Gramene" id="Solyc04g050245.1.1">
    <property type="protein sequence ID" value="Solyc04g050245.1.1"/>
    <property type="gene ID" value="Solyc04g050245.1"/>
</dbReference>